<sequence>MFTNRPYRAVILYHISTTFAIVEIFSYFRDFSSQIGGGSLVIKQKKMVAFAYSNFLSKSFDICSFFVVNSGCTQIVTTKAHRVKLGFEFVR</sequence>
<evidence type="ECO:0000256" key="1">
    <source>
        <dbReference type="SAM" id="Phobius"/>
    </source>
</evidence>
<keyword evidence="1" id="KW-0812">Transmembrane</keyword>
<dbReference type="Proteomes" id="UP000177167">
    <property type="component" value="Unassembled WGS sequence"/>
</dbReference>
<proteinExistence type="predicted"/>
<keyword evidence="1" id="KW-0472">Membrane</keyword>
<protein>
    <submittedName>
        <fullName evidence="2">Uncharacterized protein</fullName>
    </submittedName>
</protein>
<dbReference type="AlphaFoldDB" id="A0A1F8F9M1"/>
<comment type="caution">
    <text evidence="2">The sequence shown here is derived from an EMBL/GenBank/DDBJ whole genome shotgun (WGS) entry which is preliminary data.</text>
</comment>
<dbReference type="EMBL" id="MGJP01000024">
    <property type="protein sequence ID" value="OGN09852.1"/>
    <property type="molecule type" value="Genomic_DNA"/>
</dbReference>
<name>A0A1F8F9M1_9BACT</name>
<organism evidence="2 3">
    <name type="scientific">Candidatus Yanofskybacteria bacterium RIFCSPHIGHO2_02_FULL_41_11</name>
    <dbReference type="NCBI Taxonomy" id="1802675"/>
    <lineage>
        <taxon>Bacteria</taxon>
        <taxon>Candidatus Yanofskyibacteriota</taxon>
    </lineage>
</organism>
<feature type="transmembrane region" description="Helical" evidence="1">
    <location>
        <begin position="6"/>
        <end position="28"/>
    </location>
</feature>
<evidence type="ECO:0000313" key="2">
    <source>
        <dbReference type="EMBL" id="OGN09852.1"/>
    </source>
</evidence>
<keyword evidence="1" id="KW-1133">Transmembrane helix</keyword>
<reference evidence="2 3" key="1">
    <citation type="journal article" date="2016" name="Nat. Commun.">
        <title>Thousands of microbial genomes shed light on interconnected biogeochemical processes in an aquifer system.</title>
        <authorList>
            <person name="Anantharaman K."/>
            <person name="Brown C.T."/>
            <person name="Hug L.A."/>
            <person name="Sharon I."/>
            <person name="Castelle C.J."/>
            <person name="Probst A.J."/>
            <person name="Thomas B.C."/>
            <person name="Singh A."/>
            <person name="Wilkins M.J."/>
            <person name="Karaoz U."/>
            <person name="Brodie E.L."/>
            <person name="Williams K.H."/>
            <person name="Hubbard S.S."/>
            <person name="Banfield J.F."/>
        </authorList>
    </citation>
    <scope>NUCLEOTIDE SEQUENCE [LARGE SCALE GENOMIC DNA]</scope>
</reference>
<accession>A0A1F8F9M1</accession>
<evidence type="ECO:0000313" key="3">
    <source>
        <dbReference type="Proteomes" id="UP000177167"/>
    </source>
</evidence>
<gene>
    <name evidence="2" type="ORF">A3J46_04690</name>
</gene>